<reference evidence="1" key="1">
    <citation type="submission" date="2021-01" db="EMBL/GenBank/DDBJ databases">
        <authorList>
            <person name="Kaushik A."/>
        </authorList>
    </citation>
    <scope>NUCLEOTIDE SEQUENCE</scope>
    <source>
        <strain evidence="1">AG1-1C</strain>
    </source>
</reference>
<accession>A0A8H3B1W3</accession>
<evidence type="ECO:0000313" key="2">
    <source>
        <dbReference type="Proteomes" id="UP000663846"/>
    </source>
</evidence>
<name>A0A8H3B1W3_9AGAM</name>
<evidence type="ECO:0000313" key="1">
    <source>
        <dbReference type="EMBL" id="CAE6445574.1"/>
    </source>
</evidence>
<dbReference type="EMBL" id="CAJMWS010000460">
    <property type="protein sequence ID" value="CAE6445574.1"/>
    <property type="molecule type" value="Genomic_DNA"/>
</dbReference>
<sequence length="340" mass="36746">MSASVSSHEYAFIGRVDAMESSMMFQRTFEPCAMPINPILAAQWIVNTAEALKQVEKSLARSPLRREVTLSAPKLKRNYGSVDLSKIMSTSSSSGSSVIVTPIDASFPMHRVKWDEDEGEIVEQDVSPASSAPSSPVLEFSIFCNRRRRTVSTHKEPQPFGILFGPSLTPEFVPAHELSDYLEFLDTLEDCDSLGQLADLGAPSLPSSPDPNATELIPSCSYVSICKSNSASTIRQWSLDQSSPSTTEDMSSTDIKLDRADLTAVDSLLASPKHLFEAVSPRIIQGSWGLPGPVFESAFDAQIASPTIGTGLPETLPWIPAIASLALVATVAMGPYWCCL</sequence>
<proteinExistence type="predicted"/>
<comment type="caution">
    <text evidence="1">The sequence shown here is derived from an EMBL/GenBank/DDBJ whole genome shotgun (WGS) entry which is preliminary data.</text>
</comment>
<dbReference type="Proteomes" id="UP000663846">
    <property type="component" value="Unassembled WGS sequence"/>
</dbReference>
<gene>
    <name evidence="1" type="ORF">RDB_LOCUS137126</name>
</gene>
<protein>
    <submittedName>
        <fullName evidence="1">Uncharacterized protein</fullName>
    </submittedName>
</protein>
<dbReference type="AlphaFoldDB" id="A0A8H3B1W3"/>
<organism evidence="1 2">
    <name type="scientific">Rhizoctonia solani</name>
    <dbReference type="NCBI Taxonomy" id="456999"/>
    <lineage>
        <taxon>Eukaryota</taxon>
        <taxon>Fungi</taxon>
        <taxon>Dikarya</taxon>
        <taxon>Basidiomycota</taxon>
        <taxon>Agaricomycotina</taxon>
        <taxon>Agaricomycetes</taxon>
        <taxon>Cantharellales</taxon>
        <taxon>Ceratobasidiaceae</taxon>
        <taxon>Rhizoctonia</taxon>
    </lineage>
</organism>